<evidence type="ECO:0000313" key="2">
    <source>
        <dbReference type="Proteomes" id="UP000614047"/>
    </source>
</evidence>
<name>A0A931GRV8_9ACTN</name>
<evidence type="ECO:0000313" key="1">
    <source>
        <dbReference type="EMBL" id="MBG6090154.1"/>
    </source>
</evidence>
<dbReference type="RefSeq" id="WP_197012660.1">
    <property type="nucleotide sequence ID" value="NZ_BAABES010000021.1"/>
</dbReference>
<proteinExistence type="predicted"/>
<organism evidence="1 2">
    <name type="scientific">Actinomadura viridis</name>
    <dbReference type="NCBI Taxonomy" id="58110"/>
    <lineage>
        <taxon>Bacteria</taxon>
        <taxon>Bacillati</taxon>
        <taxon>Actinomycetota</taxon>
        <taxon>Actinomycetes</taxon>
        <taxon>Streptosporangiales</taxon>
        <taxon>Thermomonosporaceae</taxon>
        <taxon>Actinomadura</taxon>
    </lineage>
</organism>
<protein>
    <submittedName>
        <fullName evidence="1">Uncharacterized protein</fullName>
    </submittedName>
</protein>
<reference evidence="1" key="1">
    <citation type="submission" date="2020-11" db="EMBL/GenBank/DDBJ databases">
        <title>Sequencing the genomes of 1000 actinobacteria strains.</title>
        <authorList>
            <person name="Klenk H.-P."/>
        </authorList>
    </citation>
    <scope>NUCLEOTIDE SEQUENCE</scope>
    <source>
        <strain evidence="1">DSM 43175</strain>
    </source>
</reference>
<dbReference type="Proteomes" id="UP000614047">
    <property type="component" value="Unassembled WGS sequence"/>
</dbReference>
<dbReference type="EMBL" id="JADOUA010000001">
    <property type="protein sequence ID" value="MBG6090154.1"/>
    <property type="molecule type" value="Genomic_DNA"/>
</dbReference>
<gene>
    <name evidence="1" type="ORF">IW256_004267</name>
</gene>
<keyword evidence="2" id="KW-1185">Reference proteome</keyword>
<comment type="caution">
    <text evidence="1">The sequence shown here is derived from an EMBL/GenBank/DDBJ whole genome shotgun (WGS) entry which is preliminary data.</text>
</comment>
<dbReference type="AlphaFoldDB" id="A0A931GRV8"/>
<sequence>MRPCETRYALLVRLAWELRAIPATAVLVFPYYGEPVLYVPRRDGRAEPVLAAQRGGRWLLVWRGGELDAGRLGTAARRIAVEAAA</sequence>
<accession>A0A931GRV8</accession>